<accession>A0ABT0C078</accession>
<evidence type="ECO:0000313" key="2">
    <source>
        <dbReference type="Proteomes" id="UP001165444"/>
    </source>
</evidence>
<reference evidence="1 2" key="1">
    <citation type="submission" date="2022-03" db="EMBL/GenBank/DDBJ databases">
        <title>Parabacteroides sp. nov. isolated from swine feces.</title>
        <authorList>
            <person name="Bak J.E."/>
        </authorList>
    </citation>
    <scope>NUCLEOTIDE SEQUENCE [LARGE SCALE GENOMIC DNA]</scope>
    <source>
        <strain evidence="1 2">AGMB00274</strain>
    </source>
</reference>
<evidence type="ECO:0000313" key="1">
    <source>
        <dbReference type="EMBL" id="MCJ2380394.1"/>
    </source>
</evidence>
<keyword evidence="2" id="KW-1185">Reference proteome</keyword>
<protein>
    <submittedName>
        <fullName evidence="1">Uncharacterized protein</fullName>
    </submittedName>
</protein>
<comment type="caution">
    <text evidence="1">The sequence shown here is derived from an EMBL/GenBank/DDBJ whole genome shotgun (WGS) entry which is preliminary data.</text>
</comment>
<dbReference type="EMBL" id="JAKZMM010000014">
    <property type="protein sequence ID" value="MCJ2380394.1"/>
    <property type="molecule type" value="Genomic_DNA"/>
</dbReference>
<organism evidence="1 2">
    <name type="scientific">Parabacteroides faecalis</name>
    <dbReference type="NCBI Taxonomy" id="2924040"/>
    <lineage>
        <taxon>Bacteria</taxon>
        <taxon>Pseudomonadati</taxon>
        <taxon>Bacteroidota</taxon>
        <taxon>Bacteroidia</taxon>
        <taxon>Bacteroidales</taxon>
        <taxon>Tannerellaceae</taxon>
        <taxon>Parabacteroides</taxon>
    </lineage>
</organism>
<sequence length="219" mass="25398">MIKDYDKLIPNLNEKCKLIIGNGFLLKTYKKDGHKLLIFNNIGSFKAVNRLDGDADSEVDVCHWFGRYYLYIEVKFVFDSRVPKGKRKADIVITQCSISISVFKSLSEKIIQLFRAEWDDYDNEQICHPQPHWHITSDTSVANTFNEYAKEFGENGFMAILEPEKEQVASLKKFHFAMKGKWEDDMTHSTSIESSKQVSDWFSGLLSSIRTELEYIDND</sequence>
<gene>
    <name evidence="1" type="ORF">MUN53_07180</name>
</gene>
<name>A0ABT0C078_9BACT</name>
<dbReference type="RefSeq" id="WP_243324329.1">
    <property type="nucleotide sequence ID" value="NZ_JAKZMM010000014.1"/>
</dbReference>
<proteinExistence type="predicted"/>
<dbReference type="Proteomes" id="UP001165444">
    <property type="component" value="Unassembled WGS sequence"/>
</dbReference>